<accession>A0A832WA52</accession>
<feature type="transmembrane region" description="Helical" evidence="2">
    <location>
        <begin position="358"/>
        <end position="376"/>
    </location>
</feature>
<feature type="transmembrane region" description="Helical" evidence="2">
    <location>
        <begin position="383"/>
        <end position="405"/>
    </location>
</feature>
<dbReference type="InterPro" id="IPR005230">
    <property type="entry name" value="TraB_bac"/>
</dbReference>
<evidence type="ECO:0000256" key="1">
    <source>
        <dbReference type="SAM" id="MobiDB-lite"/>
    </source>
</evidence>
<dbReference type="NCBIfam" id="TIGR00261">
    <property type="entry name" value="traB"/>
    <property type="match status" value="1"/>
</dbReference>
<proteinExistence type="predicted"/>
<dbReference type="Proteomes" id="UP000600774">
    <property type="component" value="Unassembled WGS sequence"/>
</dbReference>
<keyword evidence="2" id="KW-0812">Transmembrane</keyword>
<protein>
    <submittedName>
        <fullName evidence="3">TraB/GumN family protein</fullName>
    </submittedName>
</protein>
<evidence type="ECO:0000313" key="4">
    <source>
        <dbReference type="Proteomes" id="UP000600774"/>
    </source>
</evidence>
<keyword evidence="2" id="KW-0472">Membrane</keyword>
<gene>
    <name evidence="3" type="ORF">HA338_07625</name>
</gene>
<dbReference type="InterPro" id="IPR002816">
    <property type="entry name" value="TraB/PrgY/GumN_fam"/>
</dbReference>
<evidence type="ECO:0000256" key="2">
    <source>
        <dbReference type="SAM" id="Phobius"/>
    </source>
</evidence>
<dbReference type="OMA" id="IKPGSEM"/>
<feature type="transmembrane region" description="Helical" evidence="2">
    <location>
        <begin position="470"/>
        <end position="493"/>
    </location>
</feature>
<feature type="transmembrane region" description="Helical" evidence="2">
    <location>
        <begin position="411"/>
        <end position="435"/>
    </location>
</feature>
<reference evidence="3" key="1">
    <citation type="journal article" date="2020" name="bioRxiv">
        <title>A rank-normalized archaeal taxonomy based on genome phylogeny resolves widespread incomplete and uneven classifications.</title>
        <authorList>
            <person name="Rinke C."/>
            <person name="Chuvochina M."/>
            <person name="Mussig A.J."/>
            <person name="Chaumeil P.-A."/>
            <person name="Waite D.W."/>
            <person name="Whitman W.B."/>
            <person name="Parks D.H."/>
            <person name="Hugenholtz P."/>
        </authorList>
    </citation>
    <scope>NUCLEOTIDE SEQUENCE</scope>
    <source>
        <strain evidence="3">UBA8876</strain>
    </source>
</reference>
<organism evidence="3 4">
    <name type="scientific">Methanosarcina acetivorans</name>
    <dbReference type="NCBI Taxonomy" id="2214"/>
    <lineage>
        <taxon>Archaea</taxon>
        <taxon>Methanobacteriati</taxon>
        <taxon>Methanobacteriota</taxon>
        <taxon>Stenosarchaea group</taxon>
        <taxon>Methanomicrobia</taxon>
        <taxon>Methanosarcinales</taxon>
        <taxon>Methanosarcinaceae</taxon>
        <taxon>Methanosarcina</taxon>
    </lineage>
</organism>
<dbReference type="RefSeq" id="WP_011020067.1">
    <property type="nucleotide sequence ID" value="NZ_DUJU01000085.1"/>
</dbReference>
<dbReference type="PANTHER" id="PTHR21530">
    <property type="entry name" value="PHEROMONE SHUTDOWN PROTEIN"/>
    <property type="match status" value="1"/>
</dbReference>
<sequence length="513" mass="54902">MDRSKITDSQGKDPEYNFHSSSKGSIYSMDKLTTESAEDSVSVGKSKLFDSSINKPEDTGVSIPSSVAEAGDSEVKLDISSELIAEPLPDSASELFVPSSIRPPALDGSNPAVPFQPSKVVLIGTAHVSEKSVAEVRNAIRNLKPDIVAVELCRARYDSLKGNIPETNQLPIKEILSEGKVYYYLVHWLLAYVQKKIGDDMGVKPGAEMLSAIAEAEASGARVALIDRDIQVTLQRFWGRMKFTEKIKMLGSLIGGLIGIGGSEIDIDQITQQDVVTALVSELREFAPTAAETLIDERDAYLAGSILRVAAGGNKTIVAVIGAGHKPGVINYLKNPKSIPPLSSLMELPKKRIGIGKIVGFGIVGLAILVFLLLIASGTPLKLLLIAFIWWFIINGVLSAAGALLAGGHPYSVLTAFSVAWLTSLNPMMAAGWFAGLVEAKQRNPTTDDIKALAGIDTFKGMFKNRFMRVLLVASFANIGSVMGTFLGAYVMMQVTGFDPQDLLQSGFSALGL</sequence>
<dbReference type="Pfam" id="PF01963">
    <property type="entry name" value="TraB_PrgY_gumN"/>
    <property type="match status" value="1"/>
</dbReference>
<name>A0A832WA52_9EURY</name>
<comment type="caution">
    <text evidence="3">The sequence shown here is derived from an EMBL/GenBank/DDBJ whole genome shotgun (WGS) entry which is preliminary data.</text>
</comment>
<dbReference type="PANTHER" id="PTHR21530:SF7">
    <property type="entry name" value="TRAB DOMAIN-CONTAINING PROTEIN"/>
    <property type="match status" value="1"/>
</dbReference>
<dbReference type="InterPro" id="IPR046345">
    <property type="entry name" value="TraB_PrgY-like"/>
</dbReference>
<dbReference type="EMBL" id="DUJU01000085">
    <property type="protein sequence ID" value="HIH93905.1"/>
    <property type="molecule type" value="Genomic_DNA"/>
</dbReference>
<keyword evidence="2" id="KW-1133">Transmembrane helix</keyword>
<dbReference type="AlphaFoldDB" id="A0A832WA52"/>
<feature type="compositionally biased region" description="Basic and acidic residues" evidence="1">
    <location>
        <begin position="1"/>
        <end position="16"/>
    </location>
</feature>
<dbReference type="GeneID" id="1471900"/>
<dbReference type="CDD" id="cd14726">
    <property type="entry name" value="TraB_PrgY-like"/>
    <property type="match status" value="1"/>
</dbReference>
<evidence type="ECO:0000313" key="3">
    <source>
        <dbReference type="EMBL" id="HIH93905.1"/>
    </source>
</evidence>
<feature type="region of interest" description="Disordered" evidence="1">
    <location>
        <begin position="1"/>
        <end position="65"/>
    </location>
</feature>